<evidence type="ECO:0000256" key="2">
    <source>
        <dbReference type="ARBA" id="ARBA00004922"/>
    </source>
</evidence>
<evidence type="ECO:0000256" key="4">
    <source>
        <dbReference type="ARBA" id="ARBA00022679"/>
    </source>
</evidence>
<dbReference type="eggNOG" id="ENOG502QQ16">
    <property type="taxonomic scope" value="Eukaryota"/>
</dbReference>
<evidence type="ECO:0000313" key="12">
    <source>
        <dbReference type="Proteomes" id="UP000002669"/>
    </source>
</evidence>
<dbReference type="GO" id="GO:0000026">
    <property type="term" value="F:alpha-1,2-mannosyltransferase activity"/>
    <property type="evidence" value="ECO:0007669"/>
    <property type="project" value="TreeGrafter"/>
</dbReference>
<keyword evidence="5" id="KW-0812">Transmembrane</keyword>
<comment type="similarity">
    <text evidence="3">Belongs to the MNN1/MNT family.</text>
</comment>
<evidence type="ECO:0000313" key="11">
    <source>
        <dbReference type="EMBL" id="EFR03262.1"/>
    </source>
</evidence>
<keyword evidence="9" id="KW-0472">Membrane</keyword>
<dbReference type="InterPro" id="IPR022751">
    <property type="entry name" value="Alpha_mannosyltransferase"/>
</dbReference>
<keyword evidence="4" id="KW-0808">Transferase</keyword>
<evidence type="ECO:0000256" key="7">
    <source>
        <dbReference type="ARBA" id="ARBA00022989"/>
    </source>
</evidence>
<keyword evidence="8" id="KW-0333">Golgi apparatus</keyword>
<evidence type="ECO:0000256" key="1">
    <source>
        <dbReference type="ARBA" id="ARBA00004323"/>
    </source>
</evidence>
<keyword evidence="10" id="KW-0732">Signal</keyword>
<evidence type="ECO:0000256" key="8">
    <source>
        <dbReference type="ARBA" id="ARBA00023034"/>
    </source>
</evidence>
<proteinExistence type="inferred from homology"/>
<name>E4UYT2_ARTGP</name>
<dbReference type="GeneID" id="10026970"/>
<comment type="pathway">
    <text evidence="2">Protein modification; protein glycosylation.</text>
</comment>
<evidence type="ECO:0000256" key="3">
    <source>
        <dbReference type="ARBA" id="ARBA00009105"/>
    </source>
</evidence>
<feature type="signal peptide" evidence="10">
    <location>
        <begin position="1"/>
        <end position="31"/>
    </location>
</feature>
<keyword evidence="6" id="KW-0735">Signal-anchor</keyword>
<dbReference type="Gene3D" id="3.90.550.10">
    <property type="entry name" value="Spore Coat Polysaccharide Biosynthesis Protein SpsA, Chain A"/>
    <property type="match status" value="1"/>
</dbReference>
<dbReference type="STRING" id="535722.E4UYT2"/>
<keyword evidence="7" id="KW-1133">Transmembrane helix</keyword>
<evidence type="ECO:0000256" key="9">
    <source>
        <dbReference type="ARBA" id="ARBA00023136"/>
    </source>
</evidence>
<keyword evidence="12" id="KW-1185">Reference proteome</keyword>
<accession>E4UYT2</accession>
<dbReference type="GO" id="GO:0000139">
    <property type="term" value="C:Golgi membrane"/>
    <property type="evidence" value="ECO:0007669"/>
    <property type="project" value="UniProtKB-SubCell"/>
</dbReference>
<sequence>MATGRSSWRRSGLLVVVLSMILLTFRKSAISYSVRPGPAPSIDDQRRFWYAFHAILKVAAPGCKAPIKLEERPQALEFHPDNIGNITLPENLMLEEGDRRKLRLAHARFLRLLVPPDGPVLPFQRRTRGIVSTASKSMLPTLVTSIYMLRVTGSKLPVEIFLADKHEHDAFTCGILLQSLNTRCIILDEILSFSPLQEGLMKYQFKIFSLLFSSFEEVFFLDADAFPIHDPSHLFTSKPFVSTGMVTWPDFWQVTYHSWFFEITAQILPKSFPFPSTESGQLLLSKRTHSKLLLLSAYYNFYGPSYYYPLLSQGHPGEGDKETYVAPAMILELPFYAVSTRPAVFGYINKHGEWEGGVIIQADPTWEVISRPDRNYGWRGKPATPSNAFLTFHANLPKLDPIRVFGEGGLAWATDGSPQRMWGTARDSILRVGADIEKRLWNALEKTSCQMEWNFAPWDGKHRLCEKIRRFIRGMA</sequence>
<dbReference type="SUPFAM" id="SSF53448">
    <property type="entry name" value="Nucleotide-diphospho-sugar transferases"/>
    <property type="match status" value="1"/>
</dbReference>
<protein>
    <recommendedName>
        <fullName evidence="13">Alpha-1,2-mannosyltransferase</fullName>
    </recommendedName>
</protein>
<dbReference type="EMBL" id="DS989826">
    <property type="protein sequence ID" value="EFR03262.1"/>
    <property type="molecule type" value="Genomic_DNA"/>
</dbReference>
<dbReference type="HOGENOM" id="CLU_013298_0_1_1"/>
<dbReference type="Pfam" id="PF11051">
    <property type="entry name" value="Mannosyl_trans3"/>
    <property type="match status" value="2"/>
</dbReference>
<dbReference type="Proteomes" id="UP000002669">
    <property type="component" value="Unassembled WGS sequence"/>
</dbReference>
<organism evidence="12">
    <name type="scientific">Arthroderma gypseum (strain ATCC MYA-4604 / CBS 118893)</name>
    <name type="common">Microsporum gypseum</name>
    <dbReference type="NCBI Taxonomy" id="535722"/>
    <lineage>
        <taxon>Eukaryota</taxon>
        <taxon>Fungi</taxon>
        <taxon>Dikarya</taxon>
        <taxon>Ascomycota</taxon>
        <taxon>Pezizomycotina</taxon>
        <taxon>Eurotiomycetes</taxon>
        <taxon>Eurotiomycetidae</taxon>
        <taxon>Onygenales</taxon>
        <taxon>Arthrodermataceae</taxon>
        <taxon>Nannizzia</taxon>
    </lineage>
</organism>
<dbReference type="VEuPathDB" id="FungiDB:MGYG_06264"/>
<dbReference type="InterPro" id="IPR029044">
    <property type="entry name" value="Nucleotide-diphossugar_trans"/>
</dbReference>
<dbReference type="GO" id="GO:0046354">
    <property type="term" value="P:mannan biosynthetic process"/>
    <property type="evidence" value="ECO:0007669"/>
    <property type="project" value="TreeGrafter"/>
</dbReference>
<gene>
    <name evidence="11" type="ORF">MGYG_06264</name>
</gene>
<dbReference type="OMA" id="YQFKIFS"/>
<dbReference type="InParanoid" id="E4UYT2"/>
<evidence type="ECO:0000256" key="10">
    <source>
        <dbReference type="SAM" id="SignalP"/>
    </source>
</evidence>
<dbReference type="FunCoup" id="E4UYT2">
    <property type="interactions" value="75"/>
</dbReference>
<dbReference type="RefSeq" id="XP_003171716.1">
    <property type="nucleotide sequence ID" value="XM_003171668.1"/>
</dbReference>
<dbReference type="PANTHER" id="PTHR31646:SF1">
    <property type="entry name" value="ALPHA-1,2-MANNOSYLTRANSFERASE MNN2"/>
    <property type="match status" value="1"/>
</dbReference>
<dbReference type="PANTHER" id="PTHR31646">
    <property type="entry name" value="ALPHA-1,2-MANNOSYLTRANSFERASE MNN2"/>
    <property type="match status" value="1"/>
</dbReference>
<evidence type="ECO:0008006" key="13">
    <source>
        <dbReference type="Google" id="ProtNLM"/>
    </source>
</evidence>
<feature type="chain" id="PRO_5003190637" description="Alpha-1,2-mannosyltransferase" evidence="10">
    <location>
        <begin position="32"/>
        <end position="476"/>
    </location>
</feature>
<dbReference type="OrthoDB" id="4484309at2759"/>
<dbReference type="AlphaFoldDB" id="E4UYT2"/>
<reference evidence="12" key="1">
    <citation type="journal article" date="2012" name="MBio">
        <title>Comparative genome analysis of Trichophyton rubrum and related dermatophytes reveals candidate genes involved in infection.</title>
        <authorList>
            <person name="Martinez D.A."/>
            <person name="Oliver B.G."/>
            <person name="Graeser Y."/>
            <person name="Goldberg J.M."/>
            <person name="Li W."/>
            <person name="Martinez-Rossi N.M."/>
            <person name="Monod M."/>
            <person name="Shelest E."/>
            <person name="Barton R.C."/>
            <person name="Birch E."/>
            <person name="Brakhage A.A."/>
            <person name="Chen Z."/>
            <person name="Gurr S.J."/>
            <person name="Heiman D."/>
            <person name="Heitman J."/>
            <person name="Kosti I."/>
            <person name="Rossi A."/>
            <person name="Saif S."/>
            <person name="Samalova M."/>
            <person name="Saunders C.W."/>
            <person name="Shea T."/>
            <person name="Summerbell R.C."/>
            <person name="Xu J."/>
            <person name="Young S."/>
            <person name="Zeng Q."/>
            <person name="Birren B.W."/>
            <person name="Cuomo C.A."/>
            <person name="White T.C."/>
        </authorList>
    </citation>
    <scope>NUCLEOTIDE SEQUENCE [LARGE SCALE GENOMIC DNA]</scope>
    <source>
        <strain evidence="12">ATCC MYA-4604 / CBS 118893</strain>
    </source>
</reference>
<evidence type="ECO:0000256" key="5">
    <source>
        <dbReference type="ARBA" id="ARBA00022692"/>
    </source>
</evidence>
<comment type="subcellular location">
    <subcellularLocation>
        <location evidence="1">Golgi apparatus membrane</location>
        <topology evidence="1">Single-pass type II membrane protein</topology>
    </subcellularLocation>
</comment>
<evidence type="ECO:0000256" key="6">
    <source>
        <dbReference type="ARBA" id="ARBA00022968"/>
    </source>
</evidence>